<evidence type="ECO:0000256" key="1">
    <source>
        <dbReference type="ARBA" id="ARBA00004651"/>
    </source>
</evidence>
<dbReference type="AlphaFoldDB" id="A0A2T8FFC5"/>
<feature type="transmembrane region" description="Helical" evidence="7">
    <location>
        <begin position="297"/>
        <end position="316"/>
    </location>
</feature>
<name>A0A2T8FFC5_9ACTN</name>
<keyword evidence="4 7" id="KW-0812">Transmembrane</keyword>
<feature type="transmembrane region" description="Helical" evidence="7">
    <location>
        <begin position="76"/>
        <end position="92"/>
    </location>
</feature>
<dbReference type="OrthoDB" id="3285241at2"/>
<proteinExistence type="predicted"/>
<keyword evidence="3" id="KW-1003">Cell membrane</keyword>
<comment type="subcellular location">
    <subcellularLocation>
        <location evidence="1">Cell membrane</location>
        <topology evidence="1">Multi-pass membrane protein</topology>
    </subcellularLocation>
</comment>
<feature type="transmembrane region" description="Helical" evidence="7">
    <location>
        <begin position="271"/>
        <end position="290"/>
    </location>
</feature>
<dbReference type="CDD" id="cd17325">
    <property type="entry name" value="MFS_MdtG_SLC18_like"/>
    <property type="match status" value="1"/>
</dbReference>
<feature type="transmembrane region" description="Helical" evidence="7">
    <location>
        <begin position="46"/>
        <end position="69"/>
    </location>
</feature>
<dbReference type="InterPro" id="IPR020846">
    <property type="entry name" value="MFS_dom"/>
</dbReference>
<dbReference type="Pfam" id="PF07690">
    <property type="entry name" value="MFS_1"/>
    <property type="match status" value="1"/>
</dbReference>
<keyword evidence="10" id="KW-1185">Reference proteome</keyword>
<dbReference type="InterPro" id="IPR050171">
    <property type="entry name" value="MFS_Transporters"/>
</dbReference>
<feature type="transmembrane region" description="Helical" evidence="7">
    <location>
        <begin position="12"/>
        <end position="34"/>
    </location>
</feature>
<feature type="transmembrane region" description="Helical" evidence="7">
    <location>
        <begin position="98"/>
        <end position="123"/>
    </location>
</feature>
<dbReference type="Gene3D" id="1.20.1250.20">
    <property type="entry name" value="MFS general substrate transporter like domains"/>
    <property type="match status" value="1"/>
</dbReference>
<feature type="transmembrane region" description="Helical" evidence="7">
    <location>
        <begin position="240"/>
        <end position="259"/>
    </location>
</feature>
<dbReference type="InterPro" id="IPR011701">
    <property type="entry name" value="MFS"/>
</dbReference>
<dbReference type="RefSeq" id="WP_116570521.1">
    <property type="nucleotide sequence ID" value="NZ_QDGZ01000001.1"/>
</dbReference>
<evidence type="ECO:0000256" key="5">
    <source>
        <dbReference type="ARBA" id="ARBA00022989"/>
    </source>
</evidence>
<feature type="transmembrane region" description="Helical" evidence="7">
    <location>
        <begin position="208"/>
        <end position="228"/>
    </location>
</feature>
<keyword evidence="5 7" id="KW-1133">Transmembrane helix</keyword>
<accession>A0A2T8FFC5</accession>
<comment type="caution">
    <text evidence="9">The sequence shown here is derived from an EMBL/GenBank/DDBJ whole genome shotgun (WGS) entry which is preliminary data.</text>
</comment>
<evidence type="ECO:0000256" key="7">
    <source>
        <dbReference type="SAM" id="Phobius"/>
    </source>
</evidence>
<evidence type="ECO:0000256" key="3">
    <source>
        <dbReference type="ARBA" id="ARBA00022475"/>
    </source>
</evidence>
<gene>
    <name evidence="9" type="ORF">DDE18_01840</name>
</gene>
<evidence type="ECO:0000256" key="4">
    <source>
        <dbReference type="ARBA" id="ARBA00022692"/>
    </source>
</evidence>
<organism evidence="9 10">
    <name type="scientific">Nocardioides gansuensis</name>
    <dbReference type="NCBI Taxonomy" id="2138300"/>
    <lineage>
        <taxon>Bacteria</taxon>
        <taxon>Bacillati</taxon>
        <taxon>Actinomycetota</taxon>
        <taxon>Actinomycetes</taxon>
        <taxon>Propionibacteriales</taxon>
        <taxon>Nocardioidaceae</taxon>
        <taxon>Nocardioides</taxon>
    </lineage>
</organism>
<dbReference type="PANTHER" id="PTHR23517">
    <property type="entry name" value="RESISTANCE PROTEIN MDTM, PUTATIVE-RELATED-RELATED"/>
    <property type="match status" value="1"/>
</dbReference>
<protein>
    <submittedName>
        <fullName evidence="9">MFS transporter</fullName>
    </submittedName>
</protein>
<dbReference type="EMBL" id="QDGZ01000001">
    <property type="protein sequence ID" value="PVG84390.1"/>
    <property type="molecule type" value="Genomic_DNA"/>
</dbReference>
<dbReference type="SUPFAM" id="SSF103473">
    <property type="entry name" value="MFS general substrate transporter"/>
    <property type="match status" value="1"/>
</dbReference>
<dbReference type="PROSITE" id="PS50850">
    <property type="entry name" value="MFS"/>
    <property type="match status" value="1"/>
</dbReference>
<dbReference type="InterPro" id="IPR036259">
    <property type="entry name" value="MFS_trans_sf"/>
</dbReference>
<evidence type="ECO:0000313" key="10">
    <source>
        <dbReference type="Proteomes" id="UP000246018"/>
    </source>
</evidence>
<feature type="transmembrane region" description="Helical" evidence="7">
    <location>
        <begin position="144"/>
        <end position="177"/>
    </location>
</feature>
<sequence>MDTEFSFRRIALPAYGPTIVATAGHGAILPVIALHARDLGATVGQAALVVALVSIGQLVMSLPAGALVGRIGERRALTLAGVVEAVIFVLAWQTRDLVAFAVLVLLTGMAWTVFLLARQGFLIDATPAAYRARAMSTLGGSHRIGLLVGPLLGAALIAAWGIAAVFALGAVTSLVAVAMVQSMPDLSAHARSERVSVASVLREHRRTLLTFGSAVLVISASRALRLALLPLWCDHIGMSAASISLLFGIAAAVDVSLFYPAGWVMDHYGRALVAFPVVASVALGSLLLPLTTGFASVLAVAVLIAVGNGLGSGIVMTTGADCAPTVGRAQFLGGWRLMGDVGGTAAPVALGVLAAALPLGTACVVLGLVFAGGTAWVTKWTRELDRARLAGEGAVGR</sequence>
<feature type="transmembrane region" description="Helical" evidence="7">
    <location>
        <begin position="345"/>
        <end position="378"/>
    </location>
</feature>
<dbReference type="Proteomes" id="UP000246018">
    <property type="component" value="Unassembled WGS sequence"/>
</dbReference>
<evidence type="ECO:0000259" key="8">
    <source>
        <dbReference type="PROSITE" id="PS50850"/>
    </source>
</evidence>
<evidence type="ECO:0000256" key="6">
    <source>
        <dbReference type="ARBA" id="ARBA00023136"/>
    </source>
</evidence>
<dbReference type="GO" id="GO:0005886">
    <property type="term" value="C:plasma membrane"/>
    <property type="evidence" value="ECO:0007669"/>
    <property type="project" value="UniProtKB-SubCell"/>
</dbReference>
<evidence type="ECO:0000313" key="9">
    <source>
        <dbReference type="EMBL" id="PVG84390.1"/>
    </source>
</evidence>
<dbReference type="PANTHER" id="PTHR23517:SF3">
    <property type="entry name" value="INTEGRAL MEMBRANE TRANSPORT PROTEIN"/>
    <property type="match status" value="1"/>
</dbReference>
<keyword evidence="2" id="KW-0813">Transport</keyword>
<keyword evidence="6 7" id="KW-0472">Membrane</keyword>
<feature type="domain" description="Major facilitator superfamily (MFS) profile" evidence="8">
    <location>
        <begin position="1"/>
        <end position="379"/>
    </location>
</feature>
<dbReference type="GO" id="GO:0022857">
    <property type="term" value="F:transmembrane transporter activity"/>
    <property type="evidence" value="ECO:0007669"/>
    <property type="project" value="InterPro"/>
</dbReference>
<evidence type="ECO:0000256" key="2">
    <source>
        <dbReference type="ARBA" id="ARBA00022448"/>
    </source>
</evidence>
<reference evidence="9 10" key="1">
    <citation type="submission" date="2018-04" db="EMBL/GenBank/DDBJ databases">
        <title>Genome of Nocardioides gansuensis WSJ-1.</title>
        <authorList>
            <person name="Wu S."/>
            <person name="Wang G."/>
        </authorList>
    </citation>
    <scope>NUCLEOTIDE SEQUENCE [LARGE SCALE GENOMIC DNA]</scope>
    <source>
        <strain evidence="9 10">WSJ-1</strain>
    </source>
</reference>